<gene>
    <name evidence="1" type="ORF">SAMN02745170_02157</name>
</gene>
<evidence type="ECO:0000313" key="1">
    <source>
        <dbReference type="EMBL" id="SHJ28017.1"/>
    </source>
</evidence>
<dbReference type="OrthoDB" id="1677155at2"/>
<reference evidence="1 2" key="1">
    <citation type="submission" date="2016-11" db="EMBL/GenBank/DDBJ databases">
        <authorList>
            <person name="Varghese N."/>
            <person name="Submissions S."/>
        </authorList>
    </citation>
    <scope>NUCLEOTIDE SEQUENCE [LARGE SCALE GENOMIC DNA]</scope>
    <source>
        <strain evidence="1 2">DSM 15287</strain>
    </source>
</reference>
<evidence type="ECO:0000313" key="2">
    <source>
        <dbReference type="Proteomes" id="UP000322917"/>
    </source>
</evidence>
<organism evidence="1 2">
    <name type="scientific">Propionispora hippei DSM 15287</name>
    <dbReference type="NCBI Taxonomy" id="1123003"/>
    <lineage>
        <taxon>Bacteria</taxon>
        <taxon>Bacillati</taxon>
        <taxon>Bacillota</taxon>
        <taxon>Negativicutes</taxon>
        <taxon>Selenomonadales</taxon>
        <taxon>Sporomusaceae</taxon>
        <taxon>Propionispora</taxon>
    </lineage>
</organism>
<dbReference type="RefSeq" id="WP_149734900.1">
    <property type="nucleotide sequence ID" value="NZ_FQZD01000015.1"/>
</dbReference>
<sequence length="308" mass="33792">MMRFCPACGGRLPQGEGIRFCVHCGQKLAGLIPEGDEFLAAAAEPVVGVVLPSVADDTTLADAAPRRLPVQPGRAVRPRRIAVVDKPAGPVITENRRAAPAAGPGTTAEQYSVVLKTIADKERLIGRLSQVLNRGTTATRMAVELVPGVIVYKNSAADIRPVLDILNGEGLYYTVIRGDFDMKLSLHERIPDFARLDGALQQLLAQVPAGLWLGETVQLVCDEVLWENGSHVLVVTDQALYMINQPELDQPPAWRIIPYTQLANVALHAEDEELECLFKEYGREECLHIQDQADLIQVYRYLSQVLAR</sequence>
<dbReference type="Proteomes" id="UP000322917">
    <property type="component" value="Unassembled WGS sequence"/>
</dbReference>
<accession>A0A1M6I0R9</accession>
<dbReference type="EMBL" id="FQZD01000015">
    <property type="protein sequence ID" value="SHJ28017.1"/>
    <property type="molecule type" value="Genomic_DNA"/>
</dbReference>
<name>A0A1M6I0R9_9FIRM</name>
<proteinExistence type="predicted"/>
<protein>
    <submittedName>
        <fullName evidence="1">Uncharacterized protein</fullName>
    </submittedName>
</protein>
<dbReference type="AlphaFoldDB" id="A0A1M6I0R9"/>
<keyword evidence="2" id="KW-1185">Reference proteome</keyword>